<evidence type="ECO:0000259" key="4">
    <source>
        <dbReference type="PROSITE" id="PS51462"/>
    </source>
</evidence>
<dbReference type="InterPro" id="IPR015797">
    <property type="entry name" value="NUDIX_hydrolase-like_dom_sf"/>
</dbReference>
<evidence type="ECO:0000313" key="5">
    <source>
        <dbReference type="EMBL" id="MEJ5219928.1"/>
    </source>
</evidence>
<dbReference type="InterPro" id="IPR000086">
    <property type="entry name" value="NUDIX_hydrolase_dom"/>
</dbReference>
<dbReference type="PROSITE" id="PS00893">
    <property type="entry name" value="NUDIX_BOX"/>
    <property type="match status" value="1"/>
</dbReference>
<comment type="cofactor">
    <cofactor evidence="1">
        <name>Mg(2+)</name>
        <dbReference type="ChEBI" id="CHEBI:18420"/>
    </cofactor>
</comment>
<comment type="similarity">
    <text evidence="3">Belongs to the Nudix hydrolase family.</text>
</comment>
<dbReference type="CDD" id="cd04673">
    <property type="entry name" value="NUDIX_ADPRase"/>
    <property type="match status" value="1"/>
</dbReference>
<keyword evidence="6" id="KW-1185">Reference proteome</keyword>
<feature type="domain" description="Nudix hydrolase" evidence="4">
    <location>
        <begin position="3"/>
        <end position="132"/>
    </location>
</feature>
<protein>
    <submittedName>
        <fullName evidence="5">NUDIX hydrolase</fullName>
    </submittedName>
</protein>
<dbReference type="Pfam" id="PF00293">
    <property type="entry name" value="NUDIX"/>
    <property type="match status" value="1"/>
</dbReference>
<dbReference type="PRINTS" id="PR00502">
    <property type="entry name" value="NUDIXFAMILY"/>
</dbReference>
<evidence type="ECO:0000256" key="2">
    <source>
        <dbReference type="ARBA" id="ARBA00022801"/>
    </source>
</evidence>
<dbReference type="InterPro" id="IPR020476">
    <property type="entry name" value="Nudix_hydrolase"/>
</dbReference>
<dbReference type="PANTHER" id="PTHR43736">
    <property type="entry name" value="ADP-RIBOSE PYROPHOSPHATASE"/>
    <property type="match status" value="1"/>
</dbReference>
<dbReference type="Proteomes" id="UP001368270">
    <property type="component" value="Unassembled WGS sequence"/>
</dbReference>
<keyword evidence="2 3" id="KW-0378">Hydrolase</keyword>
<dbReference type="EMBL" id="JBBGAZ010000014">
    <property type="protein sequence ID" value="MEJ5219928.1"/>
    <property type="molecule type" value="Genomic_DNA"/>
</dbReference>
<proteinExistence type="inferred from homology"/>
<name>A0ABU8QKJ7_9RHOB</name>
<sequence length="138" mass="14855">MSTQIPKVGAIAVVLRNGEFLMAQRGKDPGRGLWGFPGGHVEFGETAQAAAVRELREETTVEAAALEYLTCVDVVGQGHHYLIAAVLCAYQSGEPTAMDDAADARWMSLKELKSGKYPLSPDVLRVAELAVERANQRG</sequence>
<gene>
    <name evidence="5" type="ORF">WG622_16860</name>
</gene>
<dbReference type="Gene3D" id="3.90.79.10">
    <property type="entry name" value="Nucleoside Triphosphate Pyrophosphohydrolase"/>
    <property type="match status" value="1"/>
</dbReference>
<dbReference type="PROSITE" id="PS51462">
    <property type="entry name" value="NUDIX"/>
    <property type="match status" value="1"/>
</dbReference>
<dbReference type="SUPFAM" id="SSF55811">
    <property type="entry name" value="Nudix"/>
    <property type="match status" value="1"/>
</dbReference>
<dbReference type="GO" id="GO:0016787">
    <property type="term" value="F:hydrolase activity"/>
    <property type="evidence" value="ECO:0007669"/>
    <property type="project" value="UniProtKB-KW"/>
</dbReference>
<dbReference type="RefSeq" id="WP_339404582.1">
    <property type="nucleotide sequence ID" value="NZ_JBBGAZ010000014.1"/>
</dbReference>
<dbReference type="InterPro" id="IPR020084">
    <property type="entry name" value="NUDIX_hydrolase_CS"/>
</dbReference>
<evidence type="ECO:0000313" key="6">
    <source>
        <dbReference type="Proteomes" id="UP001368270"/>
    </source>
</evidence>
<organism evidence="5 6">
    <name type="scientific">Cognatishimia coralii</name>
    <dbReference type="NCBI Taxonomy" id="3083254"/>
    <lineage>
        <taxon>Bacteria</taxon>
        <taxon>Pseudomonadati</taxon>
        <taxon>Pseudomonadota</taxon>
        <taxon>Alphaproteobacteria</taxon>
        <taxon>Rhodobacterales</taxon>
        <taxon>Paracoccaceae</taxon>
        <taxon>Cognatishimia</taxon>
    </lineage>
</organism>
<accession>A0ABU8QKJ7</accession>
<evidence type="ECO:0000256" key="1">
    <source>
        <dbReference type="ARBA" id="ARBA00001946"/>
    </source>
</evidence>
<comment type="caution">
    <text evidence="5">The sequence shown here is derived from an EMBL/GenBank/DDBJ whole genome shotgun (WGS) entry which is preliminary data.</text>
</comment>
<dbReference type="PANTHER" id="PTHR43736:SF1">
    <property type="entry name" value="DIHYDRONEOPTERIN TRIPHOSPHATE DIPHOSPHATASE"/>
    <property type="match status" value="1"/>
</dbReference>
<evidence type="ECO:0000256" key="3">
    <source>
        <dbReference type="RuleBase" id="RU003476"/>
    </source>
</evidence>
<reference evidence="5 6" key="1">
    <citation type="submission" date="2024-03" db="EMBL/GenBank/DDBJ databases">
        <title>Cognatishimia coralii sp. nov., a marine bacterium isolated from coral surrounding seawater.</title>
        <authorList>
            <person name="Liu X."/>
            <person name="Liu S."/>
            <person name="Sun H."/>
            <person name="Zhang Y."/>
        </authorList>
    </citation>
    <scope>NUCLEOTIDE SEQUENCE [LARGE SCALE GENOMIC DNA]</scope>
    <source>
        <strain evidence="5 6">D5M38</strain>
    </source>
</reference>